<feature type="signal peptide" evidence="2">
    <location>
        <begin position="1"/>
        <end position="23"/>
    </location>
</feature>
<name>A0A7Y7YBA7_9PSED</name>
<dbReference type="Proteomes" id="UP000520592">
    <property type="component" value="Unassembled WGS sequence"/>
</dbReference>
<evidence type="ECO:0000256" key="1">
    <source>
        <dbReference type="ARBA" id="ARBA00008725"/>
    </source>
</evidence>
<dbReference type="SUPFAM" id="SSF53850">
    <property type="entry name" value="Periplasmic binding protein-like II"/>
    <property type="match status" value="1"/>
</dbReference>
<dbReference type="RefSeq" id="WP_177056785.1">
    <property type="nucleotide sequence ID" value="NZ_JACAPB010000001.1"/>
</dbReference>
<dbReference type="AlphaFoldDB" id="A0A7Y7YBA7"/>
<organism evidence="4 5">
    <name type="scientific">Pseudomonas gingeri</name>
    <dbReference type="NCBI Taxonomy" id="117681"/>
    <lineage>
        <taxon>Bacteria</taxon>
        <taxon>Pseudomonadati</taxon>
        <taxon>Pseudomonadota</taxon>
        <taxon>Gammaproteobacteria</taxon>
        <taxon>Pseudomonadales</taxon>
        <taxon>Pseudomonadaceae</taxon>
        <taxon>Pseudomonas</taxon>
    </lineage>
</organism>
<dbReference type="InterPro" id="IPR050962">
    <property type="entry name" value="Phosphate-bind_PstS"/>
</dbReference>
<dbReference type="PANTHER" id="PTHR42996:SF1">
    <property type="entry name" value="PHOSPHATE-BINDING PROTEIN PSTS"/>
    <property type="match status" value="1"/>
</dbReference>
<evidence type="ECO:0000256" key="2">
    <source>
        <dbReference type="SAM" id="SignalP"/>
    </source>
</evidence>
<dbReference type="PANTHER" id="PTHR42996">
    <property type="entry name" value="PHOSPHATE-BINDING PROTEIN PSTS"/>
    <property type="match status" value="1"/>
</dbReference>
<dbReference type="EMBL" id="JACAQD010000011">
    <property type="protein sequence ID" value="NWC32879.1"/>
    <property type="molecule type" value="Genomic_DNA"/>
</dbReference>
<accession>A0A7Y7YBA7</accession>
<evidence type="ECO:0000259" key="3">
    <source>
        <dbReference type="Pfam" id="PF12849"/>
    </source>
</evidence>
<dbReference type="InterPro" id="IPR024370">
    <property type="entry name" value="PBP_domain"/>
</dbReference>
<keyword evidence="2" id="KW-0732">Signal</keyword>
<evidence type="ECO:0000313" key="4">
    <source>
        <dbReference type="EMBL" id="NWC32879.1"/>
    </source>
</evidence>
<sequence length="377" mass="38262">MFKRTMIAASLVVAALASAQSMAAVVGGGATLPEGLYNDSAFRPSTFDVYVGVGSGAGKTAFLKNDATQFGKAAGVPVSYAGSDSILSSGSATADLDAYNTAHNTAGIANAANWGPLIQIPSVGTSVTIPYNKSGITNLNLTSAQLCQAFSGQAATWGALLGTSDNTPIVVVYRSGSSGTSEVLSRHLNSQCPTLFTTSSTFTTAQTGAEPANWVAVATSGDMATTVAATPGAIGYVGPDSVDATNNAVVARVNGLLPTVGNVTTALSAIAPPTGTARNNPVNWAPVLANPATGYSLVAYTFLDIGQCYRDAAVTTSVRDFMTKHYGAIVNNDSIITAHKFIPLSGTWKSAIRGAFLTSNSLAVGDTSVCNGIGRPL</sequence>
<comment type="caution">
    <text evidence="4">The sequence shown here is derived from an EMBL/GenBank/DDBJ whole genome shotgun (WGS) entry which is preliminary data.</text>
</comment>
<comment type="similarity">
    <text evidence="1">Belongs to the PstS family.</text>
</comment>
<reference evidence="4 5" key="1">
    <citation type="submission" date="2020-04" db="EMBL/GenBank/DDBJ databases">
        <title>Molecular characterization of pseudomonads from Agaricus bisporus reveal novel blotch 2 pathogens in Western Europe.</title>
        <authorList>
            <person name="Taparia T."/>
            <person name="Krijger M."/>
            <person name="Haynes E."/>
            <person name="Elpinstone J.G."/>
            <person name="Noble R."/>
            <person name="Van Der Wolf J."/>
        </authorList>
    </citation>
    <scope>NUCLEOTIDE SEQUENCE [LARGE SCALE GENOMIC DNA]</scope>
    <source>
        <strain evidence="4 5">IPO3737</strain>
    </source>
</reference>
<dbReference type="Gene3D" id="3.40.190.10">
    <property type="entry name" value="Periplasmic binding protein-like II"/>
    <property type="match status" value="2"/>
</dbReference>
<protein>
    <submittedName>
        <fullName evidence="4">Substrate-binding domain-containing protein</fullName>
    </submittedName>
</protein>
<gene>
    <name evidence="4" type="ORF">HX876_10770</name>
</gene>
<feature type="chain" id="PRO_5030787695" evidence="2">
    <location>
        <begin position="24"/>
        <end position="377"/>
    </location>
</feature>
<feature type="domain" description="PBP" evidence="3">
    <location>
        <begin position="23"/>
        <end position="269"/>
    </location>
</feature>
<dbReference type="Pfam" id="PF12849">
    <property type="entry name" value="PBP_like_2"/>
    <property type="match status" value="1"/>
</dbReference>
<evidence type="ECO:0000313" key="5">
    <source>
        <dbReference type="Proteomes" id="UP000520592"/>
    </source>
</evidence>
<proteinExistence type="inferred from homology"/>